<dbReference type="InterPro" id="IPR008257">
    <property type="entry name" value="Pept_M19"/>
</dbReference>
<dbReference type="Proteomes" id="UP000680365">
    <property type="component" value="Unassembled WGS sequence"/>
</dbReference>
<keyword evidence="2" id="KW-1185">Reference proteome</keyword>
<reference evidence="1 2" key="1">
    <citation type="journal article" date="2021" name="Nat. Commun.">
        <title>Reductive evolution and unique predatory mode in the CPR bacterium Vampirococcus lugosii.</title>
        <authorList>
            <person name="Moreira D."/>
            <person name="Zivanovic Y."/>
            <person name="Lopez-Archilla A.I."/>
            <person name="Iniesto M."/>
            <person name="Lopez-Garcia P."/>
        </authorList>
    </citation>
    <scope>NUCLEOTIDE SEQUENCE [LARGE SCALE GENOMIC DNA]</scope>
    <source>
        <strain evidence="1">Chiprana</strain>
    </source>
</reference>
<protein>
    <submittedName>
        <fullName evidence="1">Dipeptidase</fullName>
    </submittedName>
</protein>
<evidence type="ECO:0000313" key="2">
    <source>
        <dbReference type="Proteomes" id="UP000680365"/>
    </source>
</evidence>
<dbReference type="PROSITE" id="PS51365">
    <property type="entry name" value="RENAL_DIPEPTIDASE_2"/>
    <property type="match status" value="1"/>
</dbReference>
<name>A0ABS5QLD7_9BACT</name>
<evidence type="ECO:0000313" key="1">
    <source>
        <dbReference type="EMBL" id="MBS8122020.1"/>
    </source>
</evidence>
<organism evidence="1 2">
    <name type="scientific">Candidatus Vampirococcus lugosii</name>
    <dbReference type="NCBI Taxonomy" id="2789015"/>
    <lineage>
        <taxon>Bacteria</taxon>
        <taxon>Candidatus Absconditibacteriota</taxon>
        <taxon>Vampirococcus</taxon>
    </lineage>
</organism>
<dbReference type="PANTHER" id="PTHR10443:SF12">
    <property type="entry name" value="DIPEPTIDASE"/>
    <property type="match status" value="1"/>
</dbReference>
<dbReference type="RefSeq" id="WP_213349076.1">
    <property type="nucleotide sequence ID" value="NZ_JAEDAM010000031.1"/>
</dbReference>
<dbReference type="InterPro" id="IPR032466">
    <property type="entry name" value="Metal_Hydrolase"/>
</dbReference>
<dbReference type="SUPFAM" id="SSF51556">
    <property type="entry name" value="Metallo-dependent hydrolases"/>
    <property type="match status" value="1"/>
</dbReference>
<comment type="caution">
    <text evidence="1">The sequence shown here is derived from an EMBL/GenBank/DDBJ whole genome shotgun (WGS) entry which is preliminary data.</text>
</comment>
<dbReference type="PANTHER" id="PTHR10443">
    <property type="entry name" value="MICROSOMAL DIPEPTIDASE"/>
    <property type="match status" value="1"/>
</dbReference>
<dbReference type="Pfam" id="PF01244">
    <property type="entry name" value="Peptidase_M19"/>
    <property type="match status" value="1"/>
</dbReference>
<sequence>MYKIIDLHNDWADNSLILSHKNFFVENGINEGRNYYGLNVNNQVDLPRLQKGNVKLVFGASCLMPNEINQDINIRRYLIKQQLDYYDYILKNSNGKIFAIKNKNDLDKVNLDENIGLIKHMEGFYFIDQESDLKILNYYYQRGVRSIALTWNFDNCLAGGAGGNGNLTKIGKKVIDYIENNNIILDLAHIGKKSFWEIANYTKLPLFISHTQVNCLIQNNRNIDDEQIKAIAKSGGLIGLMPHPKYLGSNKLDDFLKSIKYVYDLVGINYIAIGSDFDGTTSNDLINEFQQSSDFQILADKMIEYGFTVSEIEKILYTNAFEFIKKIL</sequence>
<accession>A0ABS5QLD7</accession>
<dbReference type="Gene3D" id="3.20.20.140">
    <property type="entry name" value="Metal-dependent hydrolases"/>
    <property type="match status" value="1"/>
</dbReference>
<gene>
    <name evidence="1" type="ORF">VAMP_64n99</name>
</gene>
<dbReference type="EMBL" id="JAEDAM010000031">
    <property type="protein sequence ID" value="MBS8122020.1"/>
    <property type="molecule type" value="Genomic_DNA"/>
</dbReference>
<proteinExistence type="predicted"/>